<keyword evidence="3" id="KW-1003">Cell membrane</keyword>
<proteinExistence type="inferred from homology"/>
<reference evidence="11 12" key="1">
    <citation type="submission" date="2016-11" db="EMBL/GenBank/DDBJ databases">
        <title>Draft Genome Sequences of Nine Cyanobacterial Strains from Diverse Habitats.</title>
        <authorList>
            <person name="Zhu T."/>
            <person name="Hou S."/>
            <person name="Lu X."/>
            <person name="Hess W.R."/>
        </authorList>
    </citation>
    <scope>NUCLEOTIDE SEQUENCE [LARGE SCALE GENOMIC DNA]</scope>
    <source>
        <strain evidence="11 12">NIES-593</strain>
    </source>
</reference>
<feature type="transmembrane region" description="Helical" evidence="9">
    <location>
        <begin position="58"/>
        <end position="75"/>
    </location>
</feature>
<evidence type="ECO:0000256" key="1">
    <source>
        <dbReference type="ARBA" id="ARBA00004429"/>
    </source>
</evidence>
<dbReference type="OrthoDB" id="9794346at2"/>
<comment type="subcellular location">
    <subcellularLocation>
        <location evidence="1">Cell inner membrane</location>
        <topology evidence="1">Multi-pass membrane protein</topology>
    </subcellularLocation>
</comment>
<keyword evidence="12" id="KW-1185">Reference proteome</keyword>
<keyword evidence="7 9" id="KW-0472">Membrane</keyword>
<feature type="transmembrane region" description="Helical" evidence="9">
    <location>
        <begin position="21"/>
        <end position="38"/>
    </location>
</feature>
<dbReference type="PANTHER" id="PTHR35011:SF4">
    <property type="entry name" value="SLL1102 PROTEIN"/>
    <property type="match status" value="1"/>
</dbReference>
<keyword evidence="4" id="KW-0997">Cell inner membrane</keyword>
<sequence length="198" mass="22228">MHALLRLSSIIDRAIEKIGGILNWIVILTIAVGFYNVVARYIGRFIGLKLSSNGLIELQWYLFSIIFCLGFAYILKHGANVRVDFLYANWSEKQRSLVDFIGTILFLIPFCAIGIWATFNPILLSWGLLPDGTWGTWEVSSDADGLPRAPIKTMILVAFLLLLLQSISQAIKYFAILMGYTQVAQVVEAETEKNLPIE</sequence>
<evidence type="ECO:0000256" key="3">
    <source>
        <dbReference type="ARBA" id="ARBA00022475"/>
    </source>
</evidence>
<gene>
    <name evidence="11" type="ORF">NIES593_07675</name>
</gene>
<protein>
    <submittedName>
        <fullName evidence="11">C4-dicarboxylate ABC transporter substrate-binding protein</fullName>
    </submittedName>
</protein>
<dbReference type="STRING" id="1921803.NIES593_07675"/>
<dbReference type="InterPro" id="IPR007387">
    <property type="entry name" value="TRAP_DctQ"/>
</dbReference>
<keyword evidence="5 9" id="KW-0812">Transmembrane</keyword>
<dbReference type="InterPro" id="IPR055348">
    <property type="entry name" value="DctQ"/>
</dbReference>
<accession>A0A1U7HLU0</accession>
<dbReference type="EMBL" id="MRCB01000006">
    <property type="protein sequence ID" value="OKH24570.1"/>
    <property type="molecule type" value="Genomic_DNA"/>
</dbReference>
<evidence type="ECO:0000256" key="8">
    <source>
        <dbReference type="ARBA" id="ARBA00038436"/>
    </source>
</evidence>
<evidence type="ECO:0000256" key="4">
    <source>
        <dbReference type="ARBA" id="ARBA00022519"/>
    </source>
</evidence>
<dbReference type="GO" id="GO:0005886">
    <property type="term" value="C:plasma membrane"/>
    <property type="evidence" value="ECO:0007669"/>
    <property type="project" value="UniProtKB-SubCell"/>
</dbReference>
<comment type="similarity">
    <text evidence="8">Belongs to the TRAP transporter small permease family.</text>
</comment>
<evidence type="ECO:0000313" key="12">
    <source>
        <dbReference type="Proteomes" id="UP000186868"/>
    </source>
</evidence>
<evidence type="ECO:0000256" key="7">
    <source>
        <dbReference type="ARBA" id="ARBA00023136"/>
    </source>
</evidence>
<feature type="domain" description="Tripartite ATP-independent periplasmic transporters DctQ component" evidence="10">
    <location>
        <begin position="30"/>
        <end position="172"/>
    </location>
</feature>
<feature type="transmembrane region" description="Helical" evidence="9">
    <location>
        <begin position="96"/>
        <end position="129"/>
    </location>
</feature>
<evidence type="ECO:0000256" key="9">
    <source>
        <dbReference type="SAM" id="Phobius"/>
    </source>
</evidence>
<evidence type="ECO:0000313" key="11">
    <source>
        <dbReference type="EMBL" id="OKH24570.1"/>
    </source>
</evidence>
<evidence type="ECO:0000256" key="6">
    <source>
        <dbReference type="ARBA" id="ARBA00022989"/>
    </source>
</evidence>
<dbReference type="PANTHER" id="PTHR35011">
    <property type="entry name" value="2,3-DIKETO-L-GULONATE TRAP TRANSPORTER SMALL PERMEASE PROTEIN YIAM"/>
    <property type="match status" value="1"/>
</dbReference>
<evidence type="ECO:0000256" key="5">
    <source>
        <dbReference type="ARBA" id="ARBA00022692"/>
    </source>
</evidence>
<feature type="transmembrane region" description="Helical" evidence="9">
    <location>
        <begin position="149"/>
        <end position="168"/>
    </location>
</feature>
<dbReference type="AlphaFoldDB" id="A0A1U7HLU0"/>
<evidence type="ECO:0000259" key="10">
    <source>
        <dbReference type="Pfam" id="PF04290"/>
    </source>
</evidence>
<comment type="caution">
    <text evidence="11">The sequence shown here is derived from an EMBL/GenBank/DDBJ whole genome shotgun (WGS) entry which is preliminary data.</text>
</comment>
<organism evidence="11 12">
    <name type="scientific">Hydrococcus rivularis NIES-593</name>
    <dbReference type="NCBI Taxonomy" id="1921803"/>
    <lineage>
        <taxon>Bacteria</taxon>
        <taxon>Bacillati</taxon>
        <taxon>Cyanobacteriota</taxon>
        <taxon>Cyanophyceae</taxon>
        <taxon>Pleurocapsales</taxon>
        <taxon>Hydrococcaceae</taxon>
        <taxon>Hydrococcus</taxon>
    </lineage>
</organism>
<dbReference type="RefSeq" id="WP_073599049.1">
    <property type="nucleotide sequence ID" value="NZ_MRCB01000006.1"/>
</dbReference>
<dbReference type="Pfam" id="PF04290">
    <property type="entry name" value="DctQ"/>
    <property type="match status" value="1"/>
</dbReference>
<evidence type="ECO:0000256" key="2">
    <source>
        <dbReference type="ARBA" id="ARBA00022448"/>
    </source>
</evidence>
<keyword evidence="6 9" id="KW-1133">Transmembrane helix</keyword>
<dbReference type="Proteomes" id="UP000186868">
    <property type="component" value="Unassembled WGS sequence"/>
</dbReference>
<keyword evidence="2" id="KW-0813">Transport</keyword>
<name>A0A1U7HLU0_9CYAN</name>